<dbReference type="EMBL" id="LKMD01000104">
    <property type="protein sequence ID" value="PIA94716.1"/>
    <property type="molecule type" value="Genomic_DNA"/>
</dbReference>
<reference evidence="3 5" key="2">
    <citation type="submission" date="2023-09" db="EMBL/GenBank/DDBJ databases">
        <title>Complete-Gapless Cercospora beticola genome.</title>
        <authorList>
            <person name="Wyatt N.A."/>
            <person name="Spanner R.E."/>
            <person name="Bolton M.D."/>
        </authorList>
    </citation>
    <scope>NUCLEOTIDE SEQUENCE [LARGE SCALE GENOMIC DNA]</scope>
    <source>
        <strain evidence="3">Cb09-40</strain>
    </source>
</reference>
<evidence type="ECO:0000313" key="4">
    <source>
        <dbReference type="Proteomes" id="UP000230605"/>
    </source>
</evidence>
<sequence length="667" mass="73700">MATINEAIEITSDSGGEEERPQVPSTPAIKASASVPPRSVAHDVEATPTPTQAPAPAPAPLPNDDSIQEVTATSTAPAEPARPTNFQPTPRRLYDLPEYADRYTPIFSTLEEVVYRDPYAFSIKPPCWQKWSAEEYRAFADYLELVDLKPLSRILGKPVEEIYHMYHTLVTGPLLDASNARRRGEEGMKSLFELHNNHGTPNRSWTAEGIRAEFEAATFLTVHLILEESGIKRKIKLADLTNDDFSWIKQNVPLEQRKVLSGIDNGVINKHDTEDGLPPCVMSKRKASPELETPRPAKQARLMKTNTAPAKLRATPSTFSNTPNDLTASSQRPATPSRPQQTPQQQDSATLPAQTPASPLGPQTPAAKPSLLAKFQAPSPKSLYRKWTDVGLDARFFDTAPSTVVLLERSSREQIAISRFAMNDDDKKWLNDMRDGKHIDIHAWKPLVKSRSLGTLEAFRPWTTQGFIARFESISRLTVHVLLLSDRTQATVKLADLTDIDKAYLQEHVSGEDMKTLLSKGQTAAQAASSQAAYERRAATAISDGAEEGADEAQDAAVSERDAQPIRHDSVSRQAVDPVKDTDVPPPEGESAQHPDEVITGAPPRSWTGRKLAGKLEGISKHQVFLRLENQQGLNLIPMEEWSSEDYSWLKGYLTLEQRKVLSGKAT</sequence>
<feature type="compositionally biased region" description="Polar residues" evidence="1">
    <location>
        <begin position="315"/>
        <end position="327"/>
    </location>
</feature>
<feature type="compositionally biased region" description="Acidic residues" evidence="1">
    <location>
        <begin position="545"/>
        <end position="554"/>
    </location>
</feature>
<dbReference type="PANTHER" id="PTHR48125:SF12">
    <property type="entry name" value="AT HOOK TRANSCRIPTION FACTOR FAMILY-RELATED"/>
    <property type="match status" value="1"/>
</dbReference>
<evidence type="ECO:0000256" key="1">
    <source>
        <dbReference type="SAM" id="MobiDB-lite"/>
    </source>
</evidence>
<keyword evidence="5" id="KW-1185">Reference proteome</keyword>
<dbReference type="Proteomes" id="UP000230605">
    <property type="component" value="Chromosome 6"/>
</dbReference>
<protein>
    <submittedName>
        <fullName evidence="2">Uncharacterized protein</fullName>
    </submittedName>
</protein>
<evidence type="ECO:0000313" key="5">
    <source>
        <dbReference type="Proteomes" id="UP001302367"/>
    </source>
</evidence>
<feature type="region of interest" description="Disordered" evidence="1">
    <location>
        <begin position="543"/>
        <end position="606"/>
    </location>
</feature>
<feature type="compositionally biased region" description="Low complexity" evidence="1">
    <location>
        <begin position="328"/>
        <end position="350"/>
    </location>
</feature>
<dbReference type="EMBL" id="CP134189">
    <property type="protein sequence ID" value="WPB05432.1"/>
    <property type="molecule type" value="Genomic_DNA"/>
</dbReference>
<gene>
    <name evidence="2" type="ORF">CB0940_08841</name>
    <name evidence="3" type="ORF">RHO25_010084</name>
</gene>
<name>A0A2G5HQ91_CERBT</name>
<feature type="region of interest" description="Disordered" evidence="1">
    <location>
        <begin position="270"/>
        <end position="367"/>
    </location>
</feature>
<feature type="compositionally biased region" description="Basic and acidic residues" evidence="1">
    <location>
        <begin position="558"/>
        <end position="571"/>
    </location>
</feature>
<proteinExistence type="predicted"/>
<evidence type="ECO:0000313" key="3">
    <source>
        <dbReference type="EMBL" id="WPB05432.1"/>
    </source>
</evidence>
<dbReference type="OrthoDB" id="3644235at2759"/>
<dbReference type="Proteomes" id="UP001302367">
    <property type="component" value="Chromosome 6"/>
</dbReference>
<feature type="compositionally biased region" description="Pro residues" evidence="1">
    <location>
        <begin position="51"/>
        <end position="61"/>
    </location>
</feature>
<organism evidence="2 4">
    <name type="scientific">Cercospora beticola</name>
    <name type="common">Sugarbeet leaf spot fungus</name>
    <dbReference type="NCBI Taxonomy" id="122368"/>
    <lineage>
        <taxon>Eukaryota</taxon>
        <taxon>Fungi</taxon>
        <taxon>Dikarya</taxon>
        <taxon>Ascomycota</taxon>
        <taxon>Pezizomycotina</taxon>
        <taxon>Dothideomycetes</taxon>
        <taxon>Dothideomycetidae</taxon>
        <taxon>Mycosphaerellales</taxon>
        <taxon>Mycosphaerellaceae</taxon>
        <taxon>Cercospora</taxon>
    </lineage>
</organism>
<reference evidence="2 4" key="1">
    <citation type="submission" date="2015-10" db="EMBL/GenBank/DDBJ databases">
        <title>The cercosporin biosynthetic gene cluster was horizontally transferred to several fungal lineages and shown to be expanded in Cercospora beticola based on microsynteny with recipient genomes.</title>
        <authorList>
            <person name="De Jonge R."/>
            <person name="Ebert M.K."/>
            <person name="Suttle J.C."/>
            <person name="Jurick Ii W.M."/>
            <person name="Secor G.A."/>
            <person name="Thomma B.P."/>
            <person name="Van De Peer Y."/>
            <person name="Bolton M.D."/>
        </authorList>
    </citation>
    <scope>NUCLEOTIDE SEQUENCE [LARGE SCALE GENOMIC DNA]</scope>
    <source>
        <strain evidence="2 4">09-40</strain>
    </source>
</reference>
<feature type="region of interest" description="Disordered" evidence="1">
    <location>
        <begin position="1"/>
        <end position="92"/>
    </location>
</feature>
<accession>A0A2G5HQ91</accession>
<evidence type="ECO:0000313" key="2">
    <source>
        <dbReference type="EMBL" id="PIA94716.1"/>
    </source>
</evidence>
<dbReference type="AlphaFoldDB" id="A0A2G5HQ91"/>
<dbReference type="PANTHER" id="PTHR48125">
    <property type="entry name" value="LP07818P1"/>
    <property type="match status" value="1"/>
</dbReference>